<sequence>MVNDHDNNIIGFSTHSNLTVLCDSNTIYIDGTFKSCPKYFLQIFTIHALYTVDQCIIVGLTFSPKYIFIDFEKSIHNAAQQVAIFILAKVGGEKYNALA</sequence>
<protein>
    <submittedName>
        <fullName evidence="1">FLYWCH-type domain-containing protein</fullName>
    </submittedName>
</protein>
<dbReference type="Proteomes" id="UP000478052">
    <property type="component" value="Unassembled WGS sequence"/>
</dbReference>
<organism evidence="1 2">
    <name type="scientific">Aphis craccivora</name>
    <name type="common">Cowpea aphid</name>
    <dbReference type="NCBI Taxonomy" id="307492"/>
    <lineage>
        <taxon>Eukaryota</taxon>
        <taxon>Metazoa</taxon>
        <taxon>Ecdysozoa</taxon>
        <taxon>Arthropoda</taxon>
        <taxon>Hexapoda</taxon>
        <taxon>Insecta</taxon>
        <taxon>Pterygota</taxon>
        <taxon>Neoptera</taxon>
        <taxon>Paraneoptera</taxon>
        <taxon>Hemiptera</taxon>
        <taxon>Sternorrhyncha</taxon>
        <taxon>Aphidomorpha</taxon>
        <taxon>Aphidoidea</taxon>
        <taxon>Aphididae</taxon>
        <taxon>Aphidini</taxon>
        <taxon>Aphis</taxon>
        <taxon>Aphis</taxon>
    </lineage>
</organism>
<reference evidence="1 2" key="1">
    <citation type="submission" date="2019-08" db="EMBL/GenBank/DDBJ databases">
        <title>Whole genome of Aphis craccivora.</title>
        <authorList>
            <person name="Voronova N.V."/>
            <person name="Shulinski R.S."/>
            <person name="Bandarenka Y.V."/>
            <person name="Zhorov D.G."/>
            <person name="Warner D."/>
        </authorList>
    </citation>
    <scope>NUCLEOTIDE SEQUENCE [LARGE SCALE GENOMIC DNA]</scope>
    <source>
        <strain evidence="1">180601</strain>
        <tissue evidence="1">Whole Body</tissue>
    </source>
</reference>
<keyword evidence="2" id="KW-1185">Reference proteome</keyword>
<proteinExistence type="predicted"/>
<dbReference type="AlphaFoldDB" id="A0A6G0VQM2"/>
<name>A0A6G0VQM2_APHCR</name>
<dbReference type="OrthoDB" id="10029846at2759"/>
<evidence type="ECO:0000313" key="1">
    <source>
        <dbReference type="EMBL" id="KAF0702548.1"/>
    </source>
</evidence>
<comment type="caution">
    <text evidence="1">The sequence shown here is derived from an EMBL/GenBank/DDBJ whole genome shotgun (WGS) entry which is preliminary data.</text>
</comment>
<evidence type="ECO:0000313" key="2">
    <source>
        <dbReference type="Proteomes" id="UP000478052"/>
    </source>
</evidence>
<accession>A0A6G0VQM2</accession>
<gene>
    <name evidence="1" type="ORF">FWK35_00034097</name>
</gene>
<dbReference type="EMBL" id="VUJU01014247">
    <property type="protein sequence ID" value="KAF0702548.1"/>
    <property type="molecule type" value="Genomic_DNA"/>
</dbReference>